<reference evidence="6" key="1">
    <citation type="journal article" date="2013" name="Nature">
        <title>Draft genome of the wheat A-genome progenitor Triticum urartu.</title>
        <authorList>
            <person name="Ling H.Q."/>
            <person name="Zhao S."/>
            <person name="Liu D."/>
            <person name="Wang J."/>
            <person name="Sun H."/>
            <person name="Zhang C."/>
            <person name="Fan H."/>
            <person name="Li D."/>
            <person name="Dong L."/>
            <person name="Tao Y."/>
            <person name="Gao C."/>
            <person name="Wu H."/>
            <person name="Li Y."/>
            <person name="Cui Y."/>
            <person name="Guo X."/>
            <person name="Zheng S."/>
            <person name="Wang B."/>
            <person name="Yu K."/>
            <person name="Liang Q."/>
            <person name="Yang W."/>
            <person name="Lou X."/>
            <person name="Chen J."/>
            <person name="Feng M."/>
            <person name="Jian J."/>
            <person name="Zhang X."/>
            <person name="Luo G."/>
            <person name="Jiang Y."/>
            <person name="Liu J."/>
            <person name="Wang Z."/>
            <person name="Sha Y."/>
            <person name="Zhang B."/>
            <person name="Wu H."/>
            <person name="Tang D."/>
            <person name="Shen Q."/>
            <person name="Xue P."/>
            <person name="Zou S."/>
            <person name="Wang X."/>
            <person name="Liu X."/>
            <person name="Wang F."/>
            <person name="Yang Y."/>
            <person name="An X."/>
            <person name="Dong Z."/>
            <person name="Zhang K."/>
            <person name="Zhang X."/>
            <person name="Luo M.C."/>
            <person name="Dvorak J."/>
            <person name="Tong Y."/>
            <person name="Wang J."/>
            <person name="Yang H."/>
            <person name="Li Z."/>
            <person name="Wang D."/>
            <person name="Zhang A."/>
            <person name="Wang J."/>
        </authorList>
    </citation>
    <scope>NUCLEOTIDE SEQUENCE</scope>
    <source>
        <strain evidence="6">cv. G1812</strain>
    </source>
</reference>
<sequence>MNDRYLRGIVLSFLIACKDTKGNTLTWFFYMFCKNPVVQDKVAFFWAGEDKVAVEIIESIE</sequence>
<evidence type="ECO:0000256" key="2">
    <source>
        <dbReference type="ARBA" id="ARBA00022723"/>
    </source>
</evidence>
<dbReference type="SUPFAM" id="SSF48264">
    <property type="entry name" value="Cytochrome P450"/>
    <property type="match status" value="1"/>
</dbReference>
<dbReference type="Gene3D" id="1.10.630.10">
    <property type="entry name" value="Cytochrome P450"/>
    <property type="match status" value="1"/>
</dbReference>
<evidence type="ECO:0000256" key="4">
    <source>
        <dbReference type="ARBA" id="ARBA00023004"/>
    </source>
</evidence>
<evidence type="ECO:0000313" key="6">
    <source>
        <dbReference type="Proteomes" id="UP000015106"/>
    </source>
</evidence>
<name>A0A8R7QUK9_TRIUA</name>
<evidence type="ECO:0000313" key="5">
    <source>
        <dbReference type="EnsemblPlants" id="TuG1812G0700000697.01.T01.cds471649"/>
    </source>
</evidence>
<accession>A0A8R7QUK9</accession>
<keyword evidence="4" id="KW-0408">Iron</keyword>
<dbReference type="GO" id="GO:0004497">
    <property type="term" value="F:monooxygenase activity"/>
    <property type="evidence" value="ECO:0007669"/>
    <property type="project" value="InterPro"/>
</dbReference>
<dbReference type="AlphaFoldDB" id="A0A8R7QUK9"/>
<organism evidence="5 6">
    <name type="scientific">Triticum urartu</name>
    <name type="common">Red wild einkorn</name>
    <name type="synonym">Crithodium urartu</name>
    <dbReference type="NCBI Taxonomy" id="4572"/>
    <lineage>
        <taxon>Eukaryota</taxon>
        <taxon>Viridiplantae</taxon>
        <taxon>Streptophyta</taxon>
        <taxon>Embryophyta</taxon>
        <taxon>Tracheophyta</taxon>
        <taxon>Spermatophyta</taxon>
        <taxon>Magnoliopsida</taxon>
        <taxon>Liliopsida</taxon>
        <taxon>Poales</taxon>
        <taxon>Poaceae</taxon>
        <taxon>BOP clade</taxon>
        <taxon>Pooideae</taxon>
        <taxon>Triticodae</taxon>
        <taxon>Triticeae</taxon>
        <taxon>Triticinae</taxon>
        <taxon>Triticum</taxon>
    </lineage>
</organism>
<dbReference type="Proteomes" id="UP000015106">
    <property type="component" value="Chromosome 7"/>
</dbReference>
<dbReference type="InterPro" id="IPR036396">
    <property type="entry name" value="Cyt_P450_sf"/>
</dbReference>
<dbReference type="InterPro" id="IPR001128">
    <property type="entry name" value="Cyt_P450"/>
</dbReference>
<proteinExistence type="inferred from homology"/>
<dbReference type="GO" id="GO:0020037">
    <property type="term" value="F:heme binding"/>
    <property type="evidence" value="ECO:0007669"/>
    <property type="project" value="InterPro"/>
</dbReference>
<dbReference type="GO" id="GO:0016705">
    <property type="term" value="F:oxidoreductase activity, acting on paired donors, with incorporation or reduction of molecular oxygen"/>
    <property type="evidence" value="ECO:0007669"/>
    <property type="project" value="InterPro"/>
</dbReference>
<reference evidence="5" key="3">
    <citation type="submission" date="2022-06" db="UniProtKB">
        <authorList>
            <consortium name="EnsemblPlants"/>
        </authorList>
    </citation>
    <scope>IDENTIFICATION</scope>
</reference>
<dbReference type="EnsemblPlants" id="TuG1812G0700000697.01.T01">
    <property type="protein sequence ID" value="TuG1812G0700000697.01.T01.cds471649"/>
    <property type="gene ID" value="TuG1812G0700000697.01"/>
</dbReference>
<protein>
    <submittedName>
        <fullName evidence="5">Uncharacterized protein</fullName>
    </submittedName>
</protein>
<evidence type="ECO:0000256" key="1">
    <source>
        <dbReference type="ARBA" id="ARBA00010617"/>
    </source>
</evidence>
<dbReference type="GO" id="GO:0005506">
    <property type="term" value="F:iron ion binding"/>
    <property type="evidence" value="ECO:0007669"/>
    <property type="project" value="InterPro"/>
</dbReference>
<dbReference type="Gramene" id="TuG1812G0700000697.01.T01">
    <property type="protein sequence ID" value="TuG1812G0700000697.01.T01.cds471649"/>
    <property type="gene ID" value="TuG1812G0700000697.01"/>
</dbReference>
<keyword evidence="6" id="KW-1185">Reference proteome</keyword>
<evidence type="ECO:0000256" key="3">
    <source>
        <dbReference type="ARBA" id="ARBA00023002"/>
    </source>
</evidence>
<keyword evidence="3" id="KW-0560">Oxidoreductase</keyword>
<keyword evidence="2" id="KW-0479">Metal-binding</keyword>
<dbReference type="PANTHER" id="PTHR24296">
    <property type="entry name" value="CYTOCHROME P450"/>
    <property type="match status" value="1"/>
</dbReference>
<dbReference type="Pfam" id="PF00067">
    <property type="entry name" value="p450"/>
    <property type="match status" value="1"/>
</dbReference>
<comment type="similarity">
    <text evidence="1">Belongs to the cytochrome P450 family.</text>
</comment>
<reference evidence="5" key="2">
    <citation type="submission" date="2018-03" db="EMBL/GenBank/DDBJ databases">
        <title>The Triticum urartu genome reveals the dynamic nature of wheat genome evolution.</title>
        <authorList>
            <person name="Ling H."/>
            <person name="Ma B."/>
            <person name="Shi X."/>
            <person name="Liu H."/>
            <person name="Dong L."/>
            <person name="Sun H."/>
            <person name="Cao Y."/>
            <person name="Gao Q."/>
            <person name="Zheng S."/>
            <person name="Li Y."/>
            <person name="Yu Y."/>
            <person name="Du H."/>
            <person name="Qi M."/>
            <person name="Li Y."/>
            <person name="Yu H."/>
            <person name="Cui Y."/>
            <person name="Wang N."/>
            <person name="Chen C."/>
            <person name="Wu H."/>
            <person name="Zhao Y."/>
            <person name="Zhang J."/>
            <person name="Li Y."/>
            <person name="Zhou W."/>
            <person name="Zhang B."/>
            <person name="Hu W."/>
            <person name="Eijk M."/>
            <person name="Tang J."/>
            <person name="Witsenboer H."/>
            <person name="Zhao S."/>
            <person name="Li Z."/>
            <person name="Zhang A."/>
            <person name="Wang D."/>
            <person name="Liang C."/>
        </authorList>
    </citation>
    <scope>NUCLEOTIDE SEQUENCE [LARGE SCALE GENOMIC DNA]</scope>
    <source>
        <strain evidence="5">cv. G1812</strain>
    </source>
</reference>